<dbReference type="Proteomes" id="UP000215027">
    <property type="component" value="Chromosome I"/>
</dbReference>
<dbReference type="KEGG" id="pbf:CFX0092_A2673"/>
<dbReference type="InterPro" id="IPR009241">
    <property type="entry name" value="HigB-like"/>
</dbReference>
<keyword evidence="2" id="KW-1185">Reference proteome</keyword>
<dbReference type="EMBL" id="LN890655">
    <property type="protein sequence ID" value="CUS04551.2"/>
    <property type="molecule type" value="Genomic_DNA"/>
</dbReference>
<gene>
    <name evidence="1" type="ORF">CFX0092_A2673</name>
</gene>
<evidence type="ECO:0000313" key="2">
    <source>
        <dbReference type="Proteomes" id="UP000215027"/>
    </source>
</evidence>
<proteinExistence type="predicted"/>
<accession>A0A160T315</accession>
<sequence>MVFTVRAGEMALLHGFSKKSQKTPPQEMELARRRKNLWLEG</sequence>
<dbReference type="Pfam" id="PF05973">
    <property type="entry name" value="Gp49"/>
    <property type="match status" value="1"/>
</dbReference>
<name>A0A160T315_9CHLR</name>
<evidence type="ECO:0000313" key="1">
    <source>
        <dbReference type="EMBL" id="CUS04551.2"/>
    </source>
</evidence>
<protein>
    <submittedName>
        <fullName evidence="1">Integron gene cassette protein</fullName>
    </submittedName>
</protein>
<reference evidence="1" key="1">
    <citation type="submission" date="2016-01" db="EMBL/GenBank/DDBJ databases">
        <authorList>
            <person name="Mcilroy J.S."/>
            <person name="Karst M S."/>
            <person name="Albertsen M."/>
        </authorList>
    </citation>
    <scope>NUCLEOTIDE SEQUENCE</scope>
    <source>
        <strain evidence="1">Cfx-K</strain>
    </source>
</reference>
<dbReference type="AlphaFoldDB" id="A0A160T315"/>
<organism evidence="1 2">
    <name type="scientific">Candidatus Promineifilum breve</name>
    <dbReference type="NCBI Taxonomy" id="1806508"/>
    <lineage>
        <taxon>Bacteria</taxon>
        <taxon>Bacillati</taxon>
        <taxon>Chloroflexota</taxon>
        <taxon>Ardenticatenia</taxon>
        <taxon>Candidatus Promineifilales</taxon>
        <taxon>Candidatus Promineifilaceae</taxon>
        <taxon>Candidatus Promineifilum</taxon>
    </lineage>
</organism>